<feature type="compositionally biased region" description="Basic and acidic residues" evidence="1">
    <location>
        <begin position="81"/>
        <end position="105"/>
    </location>
</feature>
<protein>
    <recommendedName>
        <fullName evidence="4">TOM13-domain-containing protein</fullName>
    </recommendedName>
</protein>
<feature type="compositionally biased region" description="Basic residues" evidence="1">
    <location>
        <begin position="219"/>
        <end position="230"/>
    </location>
</feature>
<dbReference type="Pfam" id="PF08219">
    <property type="entry name" value="TOM13"/>
    <property type="match status" value="1"/>
</dbReference>
<evidence type="ECO:0008006" key="4">
    <source>
        <dbReference type="Google" id="ProtNLM"/>
    </source>
</evidence>
<gene>
    <name evidence="2" type="ORF">PsYK624_127710</name>
</gene>
<evidence type="ECO:0000256" key="1">
    <source>
        <dbReference type="SAM" id="MobiDB-lite"/>
    </source>
</evidence>
<name>A0A9P3GIK0_9APHY</name>
<sequence length="307" mass="32964">MSDPLNPSEEDLLQSALSDAFSPAAVPRVSAQPPATQDAPAPAPKAPAAAPTEPAAAPPAEDWRAEYDEHLAEWRAQNAEQRAKAEATRAHWEQVRAQEEREGRAPARLSESVASTSGWESVRAATEGAASPSPADARDLTTGEAQGHRQAASASSPASGNEGGRAGSEPESSRHEKWEEVPSELTSSYPSLTFPSDPHSPVSPHHPRHLHGEHAREPHGHHHPHHHHEPTRHTATAAIFDSKLSTKTRALALLSSIGINLLLPFVNGVMLGFGEIFAKELLFGWFGWKLPVTSVGVRARTAFNARK</sequence>
<dbReference type="GO" id="GO:0005741">
    <property type="term" value="C:mitochondrial outer membrane"/>
    <property type="evidence" value="ECO:0007669"/>
    <property type="project" value="InterPro"/>
</dbReference>
<dbReference type="GO" id="GO:0070096">
    <property type="term" value="P:mitochondrial outer membrane translocase complex assembly"/>
    <property type="evidence" value="ECO:0007669"/>
    <property type="project" value="TreeGrafter"/>
</dbReference>
<dbReference type="Proteomes" id="UP000703269">
    <property type="component" value="Unassembled WGS sequence"/>
</dbReference>
<dbReference type="OrthoDB" id="5529571at2759"/>
<feature type="compositionally biased region" description="Basic and acidic residues" evidence="1">
    <location>
        <begin position="171"/>
        <end position="180"/>
    </location>
</feature>
<reference evidence="2 3" key="1">
    <citation type="submission" date="2021-08" db="EMBL/GenBank/DDBJ databases">
        <title>Draft Genome Sequence of Phanerochaete sordida strain YK-624.</title>
        <authorList>
            <person name="Mori T."/>
            <person name="Dohra H."/>
            <person name="Suzuki T."/>
            <person name="Kawagishi H."/>
            <person name="Hirai H."/>
        </authorList>
    </citation>
    <scope>NUCLEOTIDE SEQUENCE [LARGE SCALE GENOMIC DNA]</scope>
    <source>
        <strain evidence="2 3">YK-624</strain>
    </source>
</reference>
<comment type="caution">
    <text evidence="2">The sequence shown here is derived from an EMBL/GenBank/DDBJ whole genome shotgun (WGS) entry which is preliminary data.</text>
</comment>
<feature type="compositionally biased region" description="Polar residues" evidence="1">
    <location>
        <begin position="184"/>
        <end position="194"/>
    </location>
</feature>
<dbReference type="AlphaFoldDB" id="A0A9P3GIK0"/>
<feature type="compositionally biased region" description="Basic and acidic residues" evidence="1">
    <location>
        <begin position="61"/>
        <end position="73"/>
    </location>
</feature>
<dbReference type="InterPro" id="IPR013262">
    <property type="entry name" value="OMP_MIM1/TOM13_mt"/>
</dbReference>
<dbReference type="GO" id="GO:0045040">
    <property type="term" value="P:protein insertion into mitochondrial outer membrane"/>
    <property type="evidence" value="ECO:0007669"/>
    <property type="project" value="TreeGrafter"/>
</dbReference>
<accession>A0A9P3GIK0</accession>
<evidence type="ECO:0000313" key="3">
    <source>
        <dbReference type="Proteomes" id="UP000703269"/>
    </source>
</evidence>
<feature type="region of interest" description="Disordered" evidence="1">
    <location>
        <begin position="1"/>
        <end position="233"/>
    </location>
</feature>
<keyword evidence="3" id="KW-1185">Reference proteome</keyword>
<feature type="compositionally biased region" description="Low complexity" evidence="1">
    <location>
        <begin position="31"/>
        <end position="60"/>
    </location>
</feature>
<dbReference type="PANTHER" id="PTHR28241">
    <property type="entry name" value="MITOCHONDRIAL IMPORT PROTEIN 1"/>
    <property type="match status" value="1"/>
</dbReference>
<dbReference type="EMBL" id="BPQB01000061">
    <property type="protein sequence ID" value="GJE96573.1"/>
    <property type="molecule type" value="Genomic_DNA"/>
</dbReference>
<organism evidence="2 3">
    <name type="scientific">Phanerochaete sordida</name>
    <dbReference type="NCBI Taxonomy" id="48140"/>
    <lineage>
        <taxon>Eukaryota</taxon>
        <taxon>Fungi</taxon>
        <taxon>Dikarya</taxon>
        <taxon>Basidiomycota</taxon>
        <taxon>Agaricomycotina</taxon>
        <taxon>Agaricomycetes</taxon>
        <taxon>Polyporales</taxon>
        <taxon>Phanerochaetaceae</taxon>
        <taxon>Phanerochaete</taxon>
    </lineage>
</organism>
<evidence type="ECO:0000313" key="2">
    <source>
        <dbReference type="EMBL" id="GJE96573.1"/>
    </source>
</evidence>
<dbReference type="PANTHER" id="PTHR28241:SF1">
    <property type="entry name" value="MITOCHONDRIAL IMPORT PROTEIN 1"/>
    <property type="match status" value="1"/>
</dbReference>
<proteinExistence type="predicted"/>